<organism evidence="1 2">
    <name type="scientific">Azohydromonas lata</name>
    <dbReference type="NCBI Taxonomy" id="45677"/>
    <lineage>
        <taxon>Bacteria</taxon>
        <taxon>Pseudomonadati</taxon>
        <taxon>Pseudomonadota</taxon>
        <taxon>Betaproteobacteria</taxon>
        <taxon>Burkholderiales</taxon>
        <taxon>Sphaerotilaceae</taxon>
        <taxon>Azohydromonas</taxon>
    </lineage>
</organism>
<sequence>MPLLKAASSVRPVAVLEELMRRHPDLAHIAWRTLERRSRTWHAQHGDDRDDVFRQVNELGRLGLTDFNEMESLAVSVRGVLLDHRLYHLSGSRRLLKKRL</sequence>
<evidence type="ECO:0000313" key="1">
    <source>
        <dbReference type="EMBL" id="MDZ5454961.1"/>
    </source>
</evidence>
<dbReference type="RefSeq" id="WP_322464061.1">
    <property type="nucleotide sequence ID" value="NZ_JAXOJX010000001.1"/>
</dbReference>
<dbReference type="Proteomes" id="UP001293718">
    <property type="component" value="Unassembled WGS sequence"/>
</dbReference>
<reference evidence="1 2" key="1">
    <citation type="submission" date="2023-11" db="EMBL/GenBank/DDBJ databases">
        <title>Draft genome of Azohydromonas lata strain H1 (DSM1123), a polyhydroxyalkanoate producer.</title>
        <authorList>
            <person name="Traversa D."/>
            <person name="D'Addabbo P."/>
            <person name="Pazzani C."/>
            <person name="Manzari C."/>
            <person name="Chiara M."/>
            <person name="Scrascia M."/>
        </authorList>
    </citation>
    <scope>NUCLEOTIDE SEQUENCE [LARGE SCALE GENOMIC DNA]</scope>
    <source>
        <strain evidence="1 2">H1</strain>
        <plasmid evidence="1">unnamed</plasmid>
    </source>
</reference>
<keyword evidence="2" id="KW-1185">Reference proteome</keyword>
<protein>
    <submittedName>
        <fullName evidence="1">Uncharacterized protein</fullName>
    </submittedName>
</protein>
<dbReference type="EMBL" id="JAXOJX010000001">
    <property type="protein sequence ID" value="MDZ5454961.1"/>
    <property type="molecule type" value="Genomic_DNA"/>
</dbReference>
<accession>A0ABU5I793</accession>
<geneLocation type="plasmid" evidence="1">
    <name>unnamed</name>
</geneLocation>
<name>A0ABU5I793_9BURK</name>
<keyword evidence="1" id="KW-0614">Plasmid</keyword>
<comment type="caution">
    <text evidence="1">The sequence shown here is derived from an EMBL/GenBank/DDBJ whole genome shotgun (WGS) entry which is preliminary data.</text>
</comment>
<gene>
    <name evidence="1" type="ORF">SM757_00095</name>
</gene>
<evidence type="ECO:0000313" key="2">
    <source>
        <dbReference type="Proteomes" id="UP001293718"/>
    </source>
</evidence>
<proteinExistence type="predicted"/>